<dbReference type="EMBL" id="JABAYA010000069">
    <property type="protein sequence ID" value="KAF7726904.1"/>
    <property type="molecule type" value="Genomic_DNA"/>
</dbReference>
<name>A0A8H7BSS2_9FUNG</name>
<dbReference type="InterPro" id="IPR039491">
    <property type="entry name" value="REX1-B"/>
</dbReference>
<proteinExistence type="predicted"/>
<accession>A0A8H7BSS2</accession>
<keyword evidence="3" id="KW-1185">Reference proteome</keyword>
<dbReference type="Proteomes" id="UP000605846">
    <property type="component" value="Unassembled WGS sequence"/>
</dbReference>
<gene>
    <name evidence="2" type="ORF">EC973_008199</name>
</gene>
<dbReference type="AlphaFoldDB" id="A0A8H7BSS2"/>
<evidence type="ECO:0000256" key="1">
    <source>
        <dbReference type="SAM" id="Coils"/>
    </source>
</evidence>
<reference evidence="2" key="1">
    <citation type="submission" date="2020-01" db="EMBL/GenBank/DDBJ databases">
        <title>Genome Sequencing of Three Apophysomyces-Like Fungal Strains Confirms a Novel Fungal Genus in the Mucoromycota with divergent Burkholderia-like Endosymbiotic Bacteria.</title>
        <authorList>
            <person name="Stajich J.E."/>
            <person name="Macias A.M."/>
            <person name="Carter-House D."/>
            <person name="Lovett B."/>
            <person name="Kasson L.R."/>
            <person name="Berry K."/>
            <person name="Grigoriev I."/>
            <person name="Chang Y."/>
            <person name="Spatafora J."/>
            <person name="Kasson M.T."/>
        </authorList>
    </citation>
    <scope>NUCLEOTIDE SEQUENCE</scope>
    <source>
        <strain evidence="2">NRRL A-21654</strain>
    </source>
</reference>
<feature type="coiled-coil region" evidence="1">
    <location>
        <begin position="55"/>
        <end position="89"/>
    </location>
</feature>
<dbReference type="OrthoDB" id="434723at2759"/>
<evidence type="ECO:0000313" key="3">
    <source>
        <dbReference type="Proteomes" id="UP000605846"/>
    </source>
</evidence>
<dbReference type="PANTHER" id="PTHR28309">
    <property type="entry name" value="REQUIRED FOR EXCISION 1-B DOMAIN-CONTAINING PROTEIN"/>
    <property type="match status" value="1"/>
</dbReference>
<comment type="caution">
    <text evidence="2">The sequence shown here is derived from an EMBL/GenBank/DDBJ whole genome shotgun (WGS) entry which is preliminary data.</text>
</comment>
<evidence type="ECO:0000313" key="2">
    <source>
        <dbReference type="EMBL" id="KAF7726904.1"/>
    </source>
</evidence>
<sequence length="147" mass="17324">MANKEVLQKLQALSKAQSTRVALYKEFNDAFDDYLADKCPPEQYYSICSIVTEGFEEVSVEIQSIERDLIDLRKDLAQQIRRLQNIEKEKLHTTAKLQILTIEARTGDKDYDATIEQHRQRLKEILTEIQEVWDEIREEITELSYEE</sequence>
<keyword evidence="1" id="KW-0175">Coiled coil</keyword>
<protein>
    <submittedName>
        <fullName evidence="2">Uncharacterized protein</fullName>
    </submittedName>
</protein>
<dbReference type="Pfam" id="PF14966">
    <property type="entry name" value="DNA_repr_REX1B"/>
    <property type="match status" value="1"/>
</dbReference>
<dbReference type="PANTHER" id="PTHR28309:SF1">
    <property type="entry name" value="REQUIRED FOR EXCISION 1-B DOMAIN-CONTAINING PROTEIN"/>
    <property type="match status" value="1"/>
</dbReference>
<organism evidence="2 3">
    <name type="scientific">Apophysomyces ossiformis</name>
    <dbReference type="NCBI Taxonomy" id="679940"/>
    <lineage>
        <taxon>Eukaryota</taxon>
        <taxon>Fungi</taxon>
        <taxon>Fungi incertae sedis</taxon>
        <taxon>Mucoromycota</taxon>
        <taxon>Mucoromycotina</taxon>
        <taxon>Mucoromycetes</taxon>
        <taxon>Mucorales</taxon>
        <taxon>Mucorineae</taxon>
        <taxon>Mucoraceae</taxon>
        <taxon>Apophysomyces</taxon>
    </lineage>
</organism>